<dbReference type="PANTHER" id="PTHR47151">
    <property type="entry name" value="LEU/ILE/VAL-BINDING ABC TRANSPORTER SUBUNIT"/>
    <property type="match status" value="1"/>
</dbReference>
<proteinExistence type="inferred from homology"/>
<dbReference type="CDD" id="cd06342">
    <property type="entry name" value="PBP1_ABC_LIVBP-like"/>
    <property type="match status" value="1"/>
</dbReference>
<dbReference type="InterPro" id="IPR028082">
    <property type="entry name" value="Peripla_BP_I"/>
</dbReference>
<evidence type="ECO:0000256" key="1">
    <source>
        <dbReference type="ARBA" id="ARBA00010062"/>
    </source>
</evidence>
<gene>
    <name evidence="4" type="ORF">BG60_11680</name>
</gene>
<evidence type="ECO:0000313" key="5">
    <source>
        <dbReference type="Proteomes" id="UP000027451"/>
    </source>
</evidence>
<accession>A0A656QF18</accession>
<organism evidence="4 5">
    <name type="scientific">Caballeronia zhejiangensis</name>
    <dbReference type="NCBI Taxonomy" id="871203"/>
    <lineage>
        <taxon>Bacteria</taxon>
        <taxon>Pseudomonadati</taxon>
        <taxon>Pseudomonadota</taxon>
        <taxon>Betaproteobacteria</taxon>
        <taxon>Burkholderiales</taxon>
        <taxon>Burkholderiaceae</taxon>
        <taxon>Caballeronia</taxon>
    </lineage>
</organism>
<name>A0A656QF18_9BURK</name>
<dbReference type="PANTHER" id="PTHR47151:SF2">
    <property type="entry name" value="AMINO ACID BINDING PROTEIN"/>
    <property type="match status" value="1"/>
</dbReference>
<keyword evidence="5" id="KW-1185">Reference proteome</keyword>
<comment type="similarity">
    <text evidence="1">Belongs to the leucine-binding protein family.</text>
</comment>
<dbReference type="OrthoDB" id="9783240at2"/>
<dbReference type="SUPFAM" id="SSF53822">
    <property type="entry name" value="Periplasmic binding protein-like I"/>
    <property type="match status" value="1"/>
</dbReference>
<comment type="caution">
    <text evidence="4">The sequence shown here is derived from an EMBL/GenBank/DDBJ whole genome shotgun (WGS) entry which is preliminary data.</text>
</comment>
<evidence type="ECO:0000313" key="4">
    <source>
        <dbReference type="EMBL" id="KDR28303.1"/>
    </source>
</evidence>
<protein>
    <submittedName>
        <fullName evidence="4">Branched-chain amino acid ABC transporter substrate-binding protein</fullName>
    </submittedName>
</protein>
<dbReference type="Pfam" id="PF13458">
    <property type="entry name" value="Peripla_BP_6"/>
    <property type="match status" value="1"/>
</dbReference>
<dbReference type="AlphaFoldDB" id="A0A656QF18"/>
<evidence type="ECO:0000256" key="2">
    <source>
        <dbReference type="ARBA" id="ARBA00022729"/>
    </source>
</evidence>
<sequence length="408" mass="42514">MRFKFAHAVSIAAAVAMATACGKKDEGGASTAASAASSAAVPVASAPAPAPASEATVVKIGHVAPLTGLQAHLGKDNENGARLALEEISAQGLTIDGRSIRLELDAQDDAADPRVGTEAAQKLVDDHVVAVIGHMNSGVSIPASKIYSDAGIAQISPSTTNPEYTKQGYKTTFRVVATDALQGPVLAGYAMKTLHAKKIVVVDDASAYGRGLADEFTKSAQAGGVKIAAREATTEKARNFKAILTKIKRIQPDVVMYGGMDVTGGPFAKEAAALGIKAKILAGDGVCTDKVAELAGDAVQNIVCSEAGLALSKMDKGADFEKKYEARFHTPVQIYAPFTYDAMYVIVDAMKRANSIEAPKVLAAIATTDYNGLTGHIAFDDKGDLKAGTITLYDFKDKKKDVLDVVKQ</sequence>
<dbReference type="Proteomes" id="UP000027451">
    <property type="component" value="Unassembled WGS sequence"/>
</dbReference>
<dbReference type="EMBL" id="JFHD01000019">
    <property type="protein sequence ID" value="KDR28303.1"/>
    <property type="molecule type" value="Genomic_DNA"/>
</dbReference>
<reference evidence="4 5" key="1">
    <citation type="submission" date="2014-03" db="EMBL/GenBank/DDBJ databases">
        <title>Draft Genome Sequences of Four Burkholderia Strains.</title>
        <authorList>
            <person name="Liu X.Y."/>
            <person name="Li C.X."/>
            <person name="Xu J.H."/>
        </authorList>
    </citation>
    <scope>NUCLEOTIDE SEQUENCE [LARGE SCALE GENOMIC DNA]</scope>
    <source>
        <strain evidence="4 5">OP-1</strain>
    </source>
</reference>
<dbReference type="RefSeq" id="WP_008351162.1">
    <property type="nucleotide sequence ID" value="NZ_CADFFU010000019.1"/>
</dbReference>
<feature type="domain" description="Leucine-binding protein" evidence="3">
    <location>
        <begin position="58"/>
        <end position="391"/>
    </location>
</feature>
<keyword evidence="2" id="KW-0732">Signal</keyword>
<dbReference type="PROSITE" id="PS51257">
    <property type="entry name" value="PROKAR_LIPOPROTEIN"/>
    <property type="match status" value="1"/>
</dbReference>
<evidence type="ECO:0000259" key="3">
    <source>
        <dbReference type="Pfam" id="PF13458"/>
    </source>
</evidence>
<dbReference type="InterPro" id="IPR028081">
    <property type="entry name" value="Leu-bd"/>
</dbReference>
<dbReference type="Gene3D" id="3.40.50.2300">
    <property type="match status" value="2"/>
</dbReference>